<evidence type="ECO:0000313" key="7">
    <source>
        <dbReference type="EMBL" id="ABV98967.1"/>
    </source>
</evidence>
<dbReference type="eggNOG" id="COG3899">
    <property type="taxonomic scope" value="Bacteria"/>
</dbReference>
<dbReference type="CDD" id="cd15831">
    <property type="entry name" value="BTAD"/>
    <property type="match status" value="1"/>
</dbReference>
<dbReference type="InterPro" id="IPR001867">
    <property type="entry name" value="OmpR/PhoB-type_DNA-bd"/>
</dbReference>
<evidence type="ECO:0000256" key="4">
    <source>
        <dbReference type="ARBA" id="ARBA00023163"/>
    </source>
</evidence>
<feature type="DNA-binding region" description="OmpR/PhoB-type" evidence="5">
    <location>
        <begin position="1"/>
        <end position="96"/>
    </location>
</feature>
<dbReference type="InterPro" id="IPR051677">
    <property type="entry name" value="AfsR-DnrI-RedD_regulator"/>
</dbReference>
<dbReference type="InterPro" id="IPR011990">
    <property type="entry name" value="TPR-like_helical_dom_sf"/>
</dbReference>
<dbReference type="Gene3D" id="1.25.40.10">
    <property type="entry name" value="Tetratricopeptide repeat domain"/>
    <property type="match status" value="1"/>
</dbReference>
<keyword evidence="2" id="KW-0805">Transcription regulation</keyword>
<evidence type="ECO:0000256" key="1">
    <source>
        <dbReference type="ARBA" id="ARBA00005820"/>
    </source>
</evidence>
<dbReference type="AlphaFoldDB" id="A8LUX5"/>
<dbReference type="PANTHER" id="PTHR35807:SF1">
    <property type="entry name" value="TRANSCRIPTIONAL REGULATOR REDD"/>
    <property type="match status" value="1"/>
</dbReference>
<dbReference type="OrthoDB" id="3208838at2"/>
<dbReference type="SUPFAM" id="SSF48452">
    <property type="entry name" value="TPR-like"/>
    <property type="match status" value="1"/>
</dbReference>
<dbReference type="SMART" id="SM01043">
    <property type="entry name" value="BTAD"/>
    <property type="match status" value="1"/>
</dbReference>
<dbReference type="PANTHER" id="PTHR35807">
    <property type="entry name" value="TRANSCRIPTIONAL REGULATOR REDD-RELATED"/>
    <property type="match status" value="1"/>
</dbReference>
<evidence type="ECO:0000256" key="5">
    <source>
        <dbReference type="PROSITE-ProRule" id="PRU01091"/>
    </source>
</evidence>
<proteinExistence type="inferred from homology"/>
<dbReference type="SUPFAM" id="SSF55073">
    <property type="entry name" value="Nucleotide cyclase"/>
    <property type="match status" value="1"/>
</dbReference>
<evidence type="ECO:0000256" key="3">
    <source>
        <dbReference type="ARBA" id="ARBA00023125"/>
    </source>
</evidence>
<dbReference type="PROSITE" id="PS51755">
    <property type="entry name" value="OMPR_PHOB"/>
    <property type="match status" value="1"/>
</dbReference>
<dbReference type="Pfam" id="PF13191">
    <property type="entry name" value="AAA_16"/>
    <property type="match status" value="1"/>
</dbReference>
<dbReference type="eggNOG" id="COG3629">
    <property type="taxonomic scope" value="Bacteria"/>
</dbReference>
<keyword evidence="3 5" id="KW-0238">DNA-binding</keyword>
<dbReference type="PATRIC" id="fig|391037.6.peg.3189"/>
<dbReference type="GO" id="GO:0006355">
    <property type="term" value="P:regulation of DNA-templated transcription"/>
    <property type="evidence" value="ECO:0007669"/>
    <property type="project" value="InterPro"/>
</dbReference>
<dbReference type="SUPFAM" id="SSF46894">
    <property type="entry name" value="C-terminal effector domain of the bipartite response regulators"/>
    <property type="match status" value="1"/>
</dbReference>
<protein>
    <submittedName>
        <fullName evidence="7">Transcriptional regulator, SARP family</fullName>
    </submittedName>
</protein>
<dbReference type="InterPro" id="IPR005158">
    <property type="entry name" value="BTAD"/>
</dbReference>
<dbReference type="SUPFAM" id="SSF52540">
    <property type="entry name" value="P-loop containing nucleoside triphosphate hydrolases"/>
    <property type="match status" value="1"/>
</dbReference>
<evidence type="ECO:0000256" key="2">
    <source>
        <dbReference type="ARBA" id="ARBA00023015"/>
    </source>
</evidence>
<dbReference type="Gene3D" id="3.30.70.1230">
    <property type="entry name" value="Nucleotide cyclase"/>
    <property type="match status" value="1"/>
</dbReference>
<dbReference type="SMART" id="SM00862">
    <property type="entry name" value="Trans_reg_C"/>
    <property type="match status" value="1"/>
</dbReference>
<dbReference type="eggNOG" id="COG2114">
    <property type="taxonomic scope" value="Bacteria"/>
</dbReference>
<dbReference type="InterPro" id="IPR016032">
    <property type="entry name" value="Sig_transdc_resp-reg_C-effctor"/>
</dbReference>
<dbReference type="InterPro" id="IPR027417">
    <property type="entry name" value="P-loop_NTPase"/>
</dbReference>
<dbReference type="GO" id="GO:0000160">
    <property type="term" value="P:phosphorelay signal transduction system"/>
    <property type="evidence" value="ECO:0007669"/>
    <property type="project" value="InterPro"/>
</dbReference>
<dbReference type="InterPro" id="IPR041664">
    <property type="entry name" value="AAA_16"/>
</dbReference>
<reference evidence="7" key="1">
    <citation type="submission" date="2007-10" db="EMBL/GenBank/DDBJ databases">
        <title>Complete sequence of Salinispora arenicola CNS-205.</title>
        <authorList>
            <consortium name="US DOE Joint Genome Institute"/>
            <person name="Copeland A."/>
            <person name="Lucas S."/>
            <person name="Lapidus A."/>
            <person name="Barry K."/>
            <person name="Glavina del Rio T."/>
            <person name="Dalin E."/>
            <person name="Tice H."/>
            <person name="Pitluck S."/>
            <person name="Foster B."/>
            <person name="Schmutz J."/>
            <person name="Larimer F."/>
            <person name="Land M."/>
            <person name="Hauser L."/>
            <person name="Kyrpides N."/>
            <person name="Ivanova N."/>
            <person name="Jensen P.R."/>
            <person name="Moore B.S."/>
            <person name="Penn K."/>
            <person name="Jenkins C."/>
            <person name="Udwary D."/>
            <person name="Xiang L."/>
            <person name="Gontang E."/>
            <person name="Richardson P."/>
        </authorList>
    </citation>
    <scope>NUCLEOTIDE SEQUENCE [LARGE SCALE GENOMIC DNA]</scope>
    <source>
        <strain evidence="7">CNS-205</strain>
    </source>
</reference>
<dbReference type="InterPro" id="IPR029787">
    <property type="entry name" value="Nucleotide_cyclase"/>
</dbReference>
<dbReference type="STRING" id="391037.Sare_3159"/>
<dbReference type="InterPro" id="IPR036388">
    <property type="entry name" value="WH-like_DNA-bd_sf"/>
</dbReference>
<sequence length="968" mass="100883">MHFRLLGHIEVVDDGTSLTLGGIRARATLGYLLLNHNSVIPVSRLMKALWPNGTPATGRKMLHNAISHLRGVIGTNSMTARAPVLLTHAPGYFLRVQGESVDMICFRQLVDAARGDLAAGRWEQAADTLRGALALWRGPAMVDLVEAGVNWAELTALENDRRAAIECLVDADLALGRHAQVISELETQLQAGPLRERMAGQLMRALYHCGRQSDALALYQRTRTALIEEFGLDPSPELQQLERAILNHALVGGTAVRPSADQPAELIVHSDSASPLPSRPASAGLNAVPDVASDRVVPDTSAEAEASVSAALTAVPDVASDRVVPDTSAEAEASVSAALTAVPDVASDRVVPDTSAEAEASVSAALTAVPDVASDRVVPDTSAGAGSSASTVATAAVASEIKQVSIVLVRAIKETAEASDPAAAALTHERTTRVVEAEAARWGGTMAGTLGSLWMVVFGVPVSGEFDAWHAARAARTISHRLTRQPPNEDGPDGDPSGAVVVATGKALVQPSGGSPSAVSGAVFDRAMGQLIAARPGEVSMCEQTAAAGRTTERRTLSLVNVPTGGASEPFVGRDHDMRVLQHAWAQVRRLHHPHLVTVLGPAGMGKTRLLAEFTGRAAGADPAAECLIGSCAPAEPGGTGFDALADIVKARCGVATDGSESHTRARLASAVTGLSGLNRPDWVLGHLCDLVFGTTDGGEDAVSAWCSFLEATVVERPAVLVLEDAHCAADAVLDVVDQLASSTGPLLTVVTARPEELLGRRPGWGGGKRYASATVLQPLDDRDIRELAATRLGRRNRDGAPTLVDAVVTKAGGNPFFALELAATLAGSADRPVSAVQHATGSTSLSLSLPPAVRAVLDAQIDTLPLVAKTVLLDAVVLGASFCGGAVAAIGSACAADVEQGLRHLERLDLVARNGQLSPAGRPEYEFRISALRDVAYERLVPAAREEKQRIVAGWRFRLPDSDKLAS</sequence>
<dbReference type="EMBL" id="CP000850">
    <property type="protein sequence ID" value="ABV98967.1"/>
    <property type="molecule type" value="Genomic_DNA"/>
</dbReference>
<feature type="domain" description="OmpR/PhoB-type" evidence="6">
    <location>
        <begin position="1"/>
        <end position="96"/>
    </location>
</feature>
<keyword evidence="4" id="KW-0804">Transcription</keyword>
<dbReference type="HOGENOM" id="CLU_012609_0_0_11"/>
<gene>
    <name evidence="7" type="ordered locus">Sare_3159</name>
</gene>
<name>A8LUX5_SALAI</name>
<dbReference type="Pfam" id="PF03704">
    <property type="entry name" value="BTAD"/>
    <property type="match status" value="1"/>
</dbReference>
<dbReference type="GO" id="GO:0003677">
    <property type="term" value="F:DNA binding"/>
    <property type="evidence" value="ECO:0007669"/>
    <property type="project" value="UniProtKB-UniRule"/>
</dbReference>
<organism evidence="7">
    <name type="scientific">Salinispora arenicola (strain CNS-205)</name>
    <dbReference type="NCBI Taxonomy" id="391037"/>
    <lineage>
        <taxon>Bacteria</taxon>
        <taxon>Bacillati</taxon>
        <taxon>Actinomycetota</taxon>
        <taxon>Actinomycetes</taxon>
        <taxon>Micromonosporales</taxon>
        <taxon>Micromonosporaceae</taxon>
        <taxon>Salinispora</taxon>
    </lineage>
</organism>
<evidence type="ECO:0000259" key="6">
    <source>
        <dbReference type="PROSITE" id="PS51755"/>
    </source>
</evidence>
<dbReference type="Gene3D" id="1.10.10.10">
    <property type="entry name" value="Winged helix-like DNA-binding domain superfamily/Winged helix DNA-binding domain"/>
    <property type="match status" value="1"/>
</dbReference>
<comment type="similarity">
    <text evidence="1">Belongs to the AfsR/DnrI/RedD regulatory family.</text>
</comment>
<accession>A8LUX5</accession>
<dbReference type="KEGG" id="saq:Sare_3159"/>